<dbReference type="STRING" id="1123071.SAMN02745181_0670"/>
<dbReference type="InterPro" id="IPR007627">
    <property type="entry name" value="RNA_pol_sigma70_r2"/>
</dbReference>
<feature type="domain" description="RNA polymerase sigma-70 region 2" evidence="5">
    <location>
        <begin position="15"/>
        <end position="79"/>
    </location>
</feature>
<dbReference type="SUPFAM" id="SSF88659">
    <property type="entry name" value="Sigma3 and sigma4 domains of RNA polymerase sigma factors"/>
    <property type="match status" value="1"/>
</dbReference>
<dbReference type="InterPro" id="IPR013325">
    <property type="entry name" value="RNA_pol_sigma_r2"/>
</dbReference>
<accession>A0A1M6D864</accession>
<dbReference type="GO" id="GO:0006352">
    <property type="term" value="P:DNA-templated transcription initiation"/>
    <property type="evidence" value="ECO:0007669"/>
    <property type="project" value="InterPro"/>
</dbReference>
<dbReference type="Proteomes" id="UP000184510">
    <property type="component" value="Unassembled WGS sequence"/>
</dbReference>
<evidence type="ECO:0000256" key="2">
    <source>
        <dbReference type="ARBA" id="ARBA00023015"/>
    </source>
</evidence>
<dbReference type="InParanoid" id="A0A1M6D864"/>
<evidence type="ECO:0000256" key="3">
    <source>
        <dbReference type="ARBA" id="ARBA00023082"/>
    </source>
</evidence>
<evidence type="ECO:0000256" key="1">
    <source>
        <dbReference type="ARBA" id="ARBA00010641"/>
    </source>
</evidence>
<evidence type="ECO:0000313" key="7">
    <source>
        <dbReference type="Proteomes" id="UP000184510"/>
    </source>
</evidence>
<dbReference type="InterPro" id="IPR013324">
    <property type="entry name" value="RNA_pol_sigma_r3/r4-like"/>
</dbReference>
<dbReference type="EMBL" id="FQYR01000002">
    <property type="protein sequence ID" value="SHI69399.1"/>
    <property type="molecule type" value="Genomic_DNA"/>
</dbReference>
<keyword evidence="2" id="KW-0805">Transcription regulation</keyword>
<keyword evidence="3" id="KW-0731">Sigma factor</keyword>
<dbReference type="InterPro" id="IPR039425">
    <property type="entry name" value="RNA_pol_sigma-70-like"/>
</dbReference>
<dbReference type="OrthoDB" id="6383365at2"/>
<comment type="similarity">
    <text evidence="1">Belongs to the sigma-70 factor family. ECF subfamily.</text>
</comment>
<dbReference type="Gene3D" id="1.10.10.10">
    <property type="entry name" value="Winged helix-like DNA-binding domain superfamily/Winged helix DNA-binding domain"/>
    <property type="match status" value="1"/>
</dbReference>
<organism evidence="6 7">
    <name type="scientific">Rubritalea squalenifaciens DSM 18772</name>
    <dbReference type="NCBI Taxonomy" id="1123071"/>
    <lineage>
        <taxon>Bacteria</taxon>
        <taxon>Pseudomonadati</taxon>
        <taxon>Verrucomicrobiota</taxon>
        <taxon>Verrucomicrobiia</taxon>
        <taxon>Verrucomicrobiales</taxon>
        <taxon>Rubritaleaceae</taxon>
        <taxon>Rubritalea</taxon>
    </lineage>
</organism>
<dbReference type="PANTHER" id="PTHR43133:SF51">
    <property type="entry name" value="RNA POLYMERASE SIGMA FACTOR"/>
    <property type="match status" value="1"/>
</dbReference>
<dbReference type="GO" id="GO:0016987">
    <property type="term" value="F:sigma factor activity"/>
    <property type="evidence" value="ECO:0007669"/>
    <property type="project" value="UniProtKB-KW"/>
</dbReference>
<evidence type="ECO:0000256" key="4">
    <source>
        <dbReference type="ARBA" id="ARBA00023163"/>
    </source>
</evidence>
<dbReference type="InterPro" id="IPR036388">
    <property type="entry name" value="WH-like_DNA-bd_sf"/>
</dbReference>
<protein>
    <submittedName>
        <fullName evidence="6">RNA polymerase sigma-70 factor, ECF subfamily</fullName>
    </submittedName>
</protein>
<proteinExistence type="inferred from homology"/>
<dbReference type="PANTHER" id="PTHR43133">
    <property type="entry name" value="RNA POLYMERASE ECF-TYPE SIGMA FACTO"/>
    <property type="match status" value="1"/>
</dbReference>
<dbReference type="NCBIfam" id="TIGR02937">
    <property type="entry name" value="sigma70-ECF"/>
    <property type="match status" value="1"/>
</dbReference>
<dbReference type="Gene3D" id="1.10.1740.10">
    <property type="match status" value="1"/>
</dbReference>
<dbReference type="SUPFAM" id="SSF88946">
    <property type="entry name" value="Sigma2 domain of RNA polymerase sigma factors"/>
    <property type="match status" value="1"/>
</dbReference>
<name>A0A1M6D864_9BACT</name>
<keyword evidence="4" id="KW-0804">Transcription</keyword>
<dbReference type="NCBIfam" id="TIGR02989">
    <property type="entry name" value="Sig-70_gvs1"/>
    <property type="match status" value="1"/>
</dbReference>
<dbReference type="InterPro" id="IPR014331">
    <property type="entry name" value="RNA_pol_sigma70_ECF_RHOBA"/>
</dbReference>
<sequence length="179" mass="20695">MSESSAQYRDFVSLLTNHQEVIRAYLIGMLPGSPDIRDLLQEVNIFLWEKQKDFKPGSNFGAWACTVAYYKVLEFRKKKAIHNKYMFDPRVADLLYQETSPSPPESHEAKRNALRHCLSKLSEKQRKLIEARYESGRHDLNELSTMTGRTNASLRVTLHRLRQTLKQCIENKIPEGGAL</sequence>
<gene>
    <name evidence="6" type="ORF">SAMN02745181_0670</name>
</gene>
<reference evidence="6 7" key="1">
    <citation type="submission" date="2016-11" db="EMBL/GenBank/DDBJ databases">
        <authorList>
            <person name="Jaros S."/>
            <person name="Januszkiewicz K."/>
            <person name="Wedrychowicz H."/>
        </authorList>
    </citation>
    <scope>NUCLEOTIDE SEQUENCE [LARGE SCALE GENOMIC DNA]</scope>
    <source>
        <strain evidence="6 7">DSM 18772</strain>
    </source>
</reference>
<keyword evidence="7" id="KW-1185">Reference proteome</keyword>
<dbReference type="RefSeq" id="WP_143158060.1">
    <property type="nucleotide sequence ID" value="NZ_FQYR01000002.1"/>
</dbReference>
<dbReference type="InterPro" id="IPR014284">
    <property type="entry name" value="RNA_pol_sigma-70_dom"/>
</dbReference>
<dbReference type="AlphaFoldDB" id="A0A1M6D864"/>
<evidence type="ECO:0000313" key="6">
    <source>
        <dbReference type="EMBL" id="SHI69399.1"/>
    </source>
</evidence>
<evidence type="ECO:0000259" key="5">
    <source>
        <dbReference type="Pfam" id="PF04542"/>
    </source>
</evidence>
<dbReference type="Pfam" id="PF04542">
    <property type="entry name" value="Sigma70_r2"/>
    <property type="match status" value="1"/>
</dbReference>